<organism evidence="2 3">
    <name type="scientific">Pleurodeles waltl</name>
    <name type="common">Iberian ribbed newt</name>
    <dbReference type="NCBI Taxonomy" id="8319"/>
    <lineage>
        <taxon>Eukaryota</taxon>
        <taxon>Metazoa</taxon>
        <taxon>Chordata</taxon>
        <taxon>Craniata</taxon>
        <taxon>Vertebrata</taxon>
        <taxon>Euteleostomi</taxon>
        <taxon>Amphibia</taxon>
        <taxon>Batrachia</taxon>
        <taxon>Caudata</taxon>
        <taxon>Salamandroidea</taxon>
        <taxon>Salamandridae</taxon>
        <taxon>Pleurodelinae</taxon>
        <taxon>Pleurodeles</taxon>
    </lineage>
</organism>
<dbReference type="AlphaFoldDB" id="A0AAV7M2E9"/>
<protein>
    <submittedName>
        <fullName evidence="2">Uncharacterized protein</fullName>
    </submittedName>
</protein>
<proteinExistence type="predicted"/>
<accession>A0AAV7M2E9</accession>
<evidence type="ECO:0000256" key="1">
    <source>
        <dbReference type="SAM" id="MobiDB-lite"/>
    </source>
</evidence>
<evidence type="ECO:0000313" key="2">
    <source>
        <dbReference type="EMBL" id="KAJ1097612.1"/>
    </source>
</evidence>
<keyword evidence="3" id="KW-1185">Reference proteome</keyword>
<dbReference type="Proteomes" id="UP001066276">
    <property type="component" value="Chromosome 10"/>
</dbReference>
<reference evidence="2" key="1">
    <citation type="journal article" date="2022" name="bioRxiv">
        <title>Sequencing and chromosome-scale assembly of the giantPleurodeles waltlgenome.</title>
        <authorList>
            <person name="Brown T."/>
            <person name="Elewa A."/>
            <person name="Iarovenko S."/>
            <person name="Subramanian E."/>
            <person name="Araus A.J."/>
            <person name="Petzold A."/>
            <person name="Susuki M."/>
            <person name="Suzuki K.-i.T."/>
            <person name="Hayashi T."/>
            <person name="Toyoda A."/>
            <person name="Oliveira C."/>
            <person name="Osipova E."/>
            <person name="Leigh N.D."/>
            <person name="Simon A."/>
            <person name="Yun M.H."/>
        </authorList>
    </citation>
    <scope>NUCLEOTIDE SEQUENCE</scope>
    <source>
        <strain evidence="2">20211129_DDA</strain>
        <tissue evidence="2">Liver</tissue>
    </source>
</reference>
<feature type="region of interest" description="Disordered" evidence="1">
    <location>
        <begin position="1"/>
        <end position="52"/>
    </location>
</feature>
<evidence type="ECO:0000313" key="3">
    <source>
        <dbReference type="Proteomes" id="UP001066276"/>
    </source>
</evidence>
<dbReference type="EMBL" id="JANPWB010000014">
    <property type="protein sequence ID" value="KAJ1097612.1"/>
    <property type="molecule type" value="Genomic_DNA"/>
</dbReference>
<name>A0AAV7M2E9_PLEWA</name>
<feature type="region of interest" description="Disordered" evidence="1">
    <location>
        <begin position="80"/>
        <end position="105"/>
    </location>
</feature>
<sequence>MGWRMLNDGVGRGRAERQIGEWQKGTRGRETGAGTPRGQNVTEGGHRNYRRQTQTMIGELETGHYGRRGEDARGRIGHIHLTQPWQEAPERDPYLPPPDSRASKPDTLLLLSRLSPTSMREGTGDTGNAGLMLIDRGGVVPGGSLRLCFSVNPAIG</sequence>
<gene>
    <name evidence="2" type="ORF">NDU88_002729</name>
</gene>
<comment type="caution">
    <text evidence="2">The sequence shown here is derived from an EMBL/GenBank/DDBJ whole genome shotgun (WGS) entry which is preliminary data.</text>
</comment>